<evidence type="ECO:0000313" key="2">
    <source>
        <dbReference type="Proteomes" id="UP000324800"/>
    </source>
</evidence>
<proteinExistence type="predicted"/>
<evidence type="ECO:0000313" key="1">
    <source>
        <dbReference type="EMBL" id="KAA6395786.1"/>
    </source>
</evidence>
<reference evidence="1 2" key="1">
    <citation type="submission" date="2019-03" db="EMBL/GenBank/DDBJ databases">
        <title>Single cell metagenomics reveals metabolic interactions within the superorganism composed of flagellate Streblomastix strix and complex community of Bacteroidetes bacteria on its surface.</title>
        <authorList>
            <person name="Treitli S.C."/>
            <person name="Kolisko M."/>
            <person name="Husnik F."/>
            <person name="Keeling P."/>
            <person name="Hampl V."/>
        </authorList>
    </citation>
    <scope>NUCLEOTIDE SEQUENCE [LARGE SCALE GENOMIC DNA]</scope>
    <source>
        <strain evidence="1">ST1C</strain>
    </source>
</reference>
<dbReference type="EMBL" id="SNRW01001593">
    <property type="protein sequence ID" value="KAA6395786.1"/>
    <property type="molecule type" value="Genomic_DNA"/>
</dbReference>
<gene>
    <name evidence="1" type="ORF">EZS28_008681</name>
</gene>
<sequence length="111" mass="13264">MDEIFRVDGDEDLSFELLPEIELNFDYYYVYDCDYEDKYVDIEQLEFDEFALLCDYYYELDLVLLLNLELYPSFYDILYRLVDLAQKVASGLVALLFDLIPEMILYVSSPL</sequence>
<dbReference type="Proteomes" id="UP000324800">
    <property type="component" value="Unassembled WGS sequence"/>
</dbReference>
<organism evidence="1 2">
    <name type="scientific">Streblomastix strix</name>
    <dbReference type="NCBI Taxonomy" id="222440"/>
    <lineage>
        <taxon>Eukaryota</taxon>
        <taxon>Metamonada</taxon>
        <taxon>Preaxostyla</taxon>
        <taxon>Oxymonadida</taxon>
        <taxon>Streblomastigidae</taxon>
        <taxon>Streblomastix</taxon>
    </lineage>
</organism>
<protein>
    <submittedName>
        <fullName evidence="1">Uncharacterized protein</fullName>
    </submittedName>
</protein>
<name>A0A5J4WMD5_9EUKA</name>
<feature type="non-terminal residue" evidence="1">
    <location>
        <position position="111"/>
    </location>
</feature>
<dbReference type="AlphaFoldDB" id="A0A5J4WMD5"/>
<accession>A0A5J4WMD5</accession>
<comment type="caution">
    <text evidence="1">The sequence shown here is derived from an EMBL/GenBank/DDBJ whole genome shotgun (WGS) entry which is preliminary data.</text>
</comment>